<dbReference type="AlphaFoldDB" id="A0A1W1BSF7"/>
<evidence type="ECO:0000256" key="1">
    <source>
        <dbReference type="ARBA" id="ARBA00005651"/>
    </source>
</evidence>
<dbReference type="PANTHER" id="PTHR37525:SF1">
    <property type="entry name" value="UPF0175 PROTEIN SSL1255"/>
    <property type="match status" value="1"/>
</dbReference>
<proteinExistence type="inferred from homology"/>
<dbReference type="PANTHER" id="PTHR37525">
    <property type="entry name" value="UPF0175 PROTEIN SSL1255"/>
    <property type="match status" value="1"/>
</dbReference>
<dbReference type="InterPro" id="IPR005368">
    <property type="entry name" value="UPF0175"/>
</dbReference>
<dbReference type="InterPro" id="IPR052264">
    <property type="entry name" value="UPF0175_domain"/>
</dbReference>
<gene>
    <name evidence="2" type="ORF">MNB_SV-12-1186</name>
</gene>
<sequence length="90" mass="10305">MQTIALPTIEVDNSILLSLKSSAEELAYKMKSYTAIVLYQKRHLSLGKSAEFVGMNRLEFIEALKRENIAIFDYSTQEIREVVDDAKTLY</sequence>
<evidence type="ECO:0000313" key="2">
    <source>
        <dbReference type="EMBL" id="SFV56407.1"/>
    </source>
</evidence>
<organism evidence="2">
    <name type="scientific">hydrothermal vent metagenome</name>
    <dbReference type="NCBI Taxonomy" id="652676"/>
    <lineage>
        <taxon>unclassified sequences</taxon>
        <taxon>metagenomes</taxon>
        <taxon>ecological metagenomes</taxon>
    </lineage>
</organism>
<name>A0A1W1BSF7_9ZZZZ</name>
<dbReference type="Pfam" id="PF03683">
    <property type="entry name" value="UPF0175"/>
    <property type="match status" value="1"/>
</dbReference>
<protein>
    <submittedName>
        <fullName evidence="2">Uncharacterized protein</fullName>
    </submittedName>
</protein>
<comment type="similarity">
    <text evidence="1">Belongs to the UPF0175 family.</text>
</comment>
<dbReference type="EMBL" id="FPHE01000069">
    <property type="protein sequence ID" value="SFV56407.1"/>
    <property type="molecule type" value="Genomic_DNA"/>
</dbReference>
<accession>A0A1W1BSF7</accession>
<reference evidence="2" key="1">
    <citation type="submission" date="2016-10" db="EMBL/GenBank/DDBJ databases">
        <authorList>
            <person name="de Groot N.N."/>
        </authorList>
    </citation>
    <scope>NUCLEOTIDE SEQUENCE</scope>
</reference>